<reference evidence="2" key="1">
    <citation type="journal article" date="2023" name="Mol. Biol. Evol.">
        <title>Third-Generation Sequencing Reveals the Adaptive Role of the Epigenome in Three Deep-Sea Polychaetes.</title>
        <authorList>
            <person name="Perez M."/>
            <person name="Aroh O."/>
            <person name="Sun Y."/>
            <person name="Lan Y."/>
            <person name="Juniper S.K."/>
            <person name="Young C.R."/>
            <person name="Angers B."/>
            <person name="Qian P.Y."/>
        </authorList>
    </citation>
    <scope>NUCLEOTIDE SEQUENCE</scope>
    <source>
        <strain evidence="2">P08H-3</strain>
    </source>
</reference>
<comment type="caution">
    <text evidence="2">The sequence shown here is derived from an EMBL/GenBank/DDBJ whole genome shotgun (WGS) entry which is preliminary data.</text>
</comment>
<keyword evidence="3" id="KW-1185">Reference proteome</keyword>
<dbReference type="PANTHER" id="PTHR43686:SF1">
    <property type="entry name" value="AMINOTRAN_5 DOMAIN-CONTAINING PROTEIN"/>
    <property type="match status" value="1"/>
</dbReference>
<evidence type="ECO:0000313" key="2">
    <source>
        <dbReference type="EMBL" id="KAK2170283.1"/>
    </source>
</evidence>
<protein>
    <recommendedName>
        <fullName evidence="1">tRNA(Ile)-lysidine/2-thiocytidine synthase N-terminal domain-containing protein</fullName>
    </recommendedName>
</protein>
<dbReference type="AlphaFoldDB" id="A0AAD9KES1"/>
<sequence>MKRGRIYHTARQEKYNVLALGQHLDDLAESFLMSVFYNGNLRTMKACYNVEEGDLRVIRPFVYVREVDLRRFAEENALPVIAENCPACFEAPKERHRMKQLLAAQEILHPHLFSSILTAMKPILSIDRTGINIKGLINDQHGSIKEDNFEMDQI</sequence>
<dbReference type="InterPro" id="IPR014729">
    <property type="entry name" value="Rossmann-like_a/b/a_fold"/>
</dbReference>
<gene>
    <name evidence="2" type="ORF">LSH36_3g03025</name>
</gene>
<dbReference type="InterPro" id="IPR011063">
    <property type="entry name" value="TilS/TtcA_N"/>
</dbReference>
<dbReference type="Gene3D" id="3.40.50.620">
    <property type="entry name" value="HUPs"/>
    <property type="match status" value="1"/>
</dbReference>
<evidence type="ECO:0000259" key="1">
    <source>
        <dbReference type="Pfam" id="PF01171"/>
    </source>
</evidence>
<organism evidence="2 3">
    <name type="scientific">Paralvinella palmiformis</name>
    <dbReference type="NCBI Taxonomy" id="53620"/>
    <lineage>
        <taxon>Eukaryota</taxon>
        <taxon>Metazoa</taxon>
        <taxon>Spiralia</taxon>
        <taxon>Lophotrochozoa</taxon>
        <taxon>Annelida</taxon>
        <taxon>Polychaeta</taxon>
        <taxon>Sedentaria</taxon>
        <taxon>Canalipalpata</taxon>
        <taxon>Terebellida</taxon>
        <taxon>Terebelliformia</taxon>
        <taxon>Alvinellidae</taxon>
        <taxon>Paralvinella</taxon>
    </lineage>
</organism>
<dbReference type="Proteomes" id="UP001208570">
    <property type="component" value="Unassembled WGS sequence"/>
</dbReference>
<proteinExistence type="predicted"/>
<dbReference type="SUPFAM" id="SSF52402">
    <property type="entry name" value="Adenine nucleotide alpha hydrolases-like"/>
    <property type="match status" value="1"/>
</dbReference>
<dbReference type="Pfam" id="PF01171">
    <property type="entry name" value="ATP_bind_3"/>
    <property type="match status" value="1"/>
</dbReference>
<evidence type="ECO:0000313" key="3">
    <source>
        <dbReference type="Proteomes" id="UP001208570"/>
    </source>
</evidence>
<name>A0AAD9KES1_9ANNE</name>
<accession>A0AAD9KES1</accession>
<dbReference type="EMBL" id="JAODUP010000003">
    <property type="protein sequence ID" value="KAK2170283.1"/>
    <property type="molecule type" value="Genomic_DNA"/>
</dbReference>
<feature type="domain" description="tRNA(Ile)-lysidine/2-thiocytidine synthase N-terminal" evidence="1">
    <location>
        <begin position="7"/>
        <end position="80"/>
    </location>
</feature>
<dbReference type="PANTHER" id="PTHR43686">
    <property type="entry name" value="SULFURTRANSFERASE-RELATED"/>
    <property type="match status" value="1"/>
</dbReference>